<comment type="similarity">
    <text evidence="2">Belongs to the SusD family.</text>
</comment>
<protein>
    <submittedName>
        <fullName evidence="9">RagB/SusD family nutrient uptake outer membrane protein</fullName>
    </submittedName>
</protein>
<keyword evidence="5" id="KW-0998">Cell outer membrane</keyword>
<dbReference type="Pfam" id="PF07980">
    <property type="entry name" value="SusD_RagB"/>
    <property type="match status" value="1"/>
</dbReference>
<accession>A0ABX1WS08</accession>
<evidence type="ECO:0000256" key="6">
    <source>
        <dbReference type="SAM" id="SignalP"/>
    </source>
</evidence>
<dbReference type="InterPro" id="IPR012944">
    <property type="entry name" value="SusD_RagB_dom"/>
</dbReference>
<name>A0ABX1WS08_9BACT</name>
<gene>
    <name evidence="9" type="ORF">ELS83_02705</name>
</gene>
<proteinExistence type="inferred from homology"/>
<keyword evidence="10" id="KW-1185">Reference proteome</keyword>
<evidence type="ECO:0000256" key="3">
    <source>
        <dbReference type="ARBA" id="ARBA00022729"/>
    </source>
</evidence>
<evidence type="ECO:0000256" key="5">
    <source>
        <dbReference type="ARBA" id="ARBA00023237"/>
    </source>
</evidence>
<reference evidence="9 10" key="1">
    <citation type="submission" date="2018-12" db="EMBL/GenBank/DDBJ databases">
        <title>Marinifilum JC070 sp. nov., a marine bacterium isolated from Yongle Blue Hole in the South China Sea.</title>
        <authorList>
            <person name="Fu T."/>
        </authorList>
    </citation>
    <scope>NUCLEOTIDE SEQUENCE [LARGE SCALE GENOMIC DNA]</scope>
    <source>
        <strain evidence="9 10">JC070</strain>
    </source>
</reference>
<evidence type="ECO:0000259" key="7">
    <source>
        <dbReference type="Pfam" id="PF07980"/>
    </source>
</evidence>
<evidence type="ECO:0000313" key="10">
    <source>
        <dbReference type="Proteomes" id="UP000732105"/>
    </source>
</evidence>
<sequence>MRISIYLSLIVAIVLSTACEDDLNTVPEVKNTSAGFYKTEADIEAAVNAAYAGLQKSGLYGYNYHILMECRSDNTFEESPTSSGGYGDIDLFNKNTSNSVIKNTWSQTYKTIQAANIVLNRIDVIDDMSADLKSARKGEVKFIRALLYYNLVNLYGDVPLVTKETTDPTDYFGQGRTPLAEVYQQIITDLTEAASELPSTNGTGRATKGAANALLGKVYLTIGDPAKAETALRSVTGYSWIPKYSNLFGVDNENNAASIFEVQYESNINGNSEGSKFAAKFTAQANPGSKGNNIITQDLIDSFEPGDLRRNEIIPDRQNSSLFISTKYIDDNRTVLEDGANNVIVLRYADVVLMLAEALNEKGYVADGEAFSLINQVRKRAGLADLTAATVSSQEAFRAALLKERRHEFFYECHRWFDLKRLGDPVKVMNAHFAGIPGRNITIAATDLLYPIPQNQIDTDPDFMKQNPGY</sequence>
<evidence type="ECO:0000256" key="1">
    <source>
        <dbReference type="ARBA" id="ARBA00004442"/>
    </source>
</evidence>
<keyword evidence="4" id="KW-0472">Membrane</keyword>
<feature type="domain" description="SusD-like N-terminal" evidence="8">
    <location>
        <begin position="30"/>
        <end position="220"/>
    </location>
</feature>
<dbReference type="EMBL" id="RZNH01000003">
    <property type="protein sequence ID" value="NOU58714.1"/>
    <property type="molecule type" value="Genomic_DNA"/>
</dbReference>
<dbReference type="InterPro" id="IPR011990">
    <property type="entry name" value="TPR-like_helical_dom_sf"/>
</dbReference>
<feature type="signal peptide" evidence="6">
    <location>
        <begin position="1"/>
        <end position="18"/>
    </location>
</feature>
<keyword evidence="3 6" id="KW-0732">Signal</keyword>
<organism evidence="9 10">
    <name type="scientific">Marinifilum caeruleilacunae</name>
    <dbReference type="NCBI Taxonomy" id="2499076"/>
    <lineage>
        <taxon>Bacteria</taxon>
        <taxon>Pseudomonadati</taxon>
        <taxon>Bacteroidota</taxon>
        <taxon>Bacteroidia</taxon>
        <taxon>Marinilabiliales</taxon>
        <taxon>Marinifilaceae</taxon>
    </lineage>
</organism>
<evidence type="ECO:0000313" key="9">
    <source>
        <dbReference type="EMBL" id="NOU58714.1"/>
    </source>
</evidence>
<comment type="subcellular location">
    <subcellularLocation>
        <location evidence="1">Cell outer membrane</location>
    </subcellularLocation>
</comment>
<evidence type="ECO:0000256" key="2">
    <source>
        <dbReference type="ARBA" id="ARBA00006275"/>
    </source>
</evidence>
<feature type="chain" id="PRO_5045146357" evidence="6">
    <location>
        <begin position="19"/>
        <end position="470"/>
    </location>
</feature>
<evidence type="ECO:0000256" key="4">
    <source>
        <dbReference type="ARBA" id="ARBA00023136"/>
    </source>
</evidence>
<dbReference type="PROSITE" id="PS51257">
    <property type="entry name" value="PROKAR_LIPOPROTEIN"/>
    <property type="match status" value="1"/>
</dbReference>
<dbReference type="InterPro" id="IPR033985">
    <property type="entry name" value="SusD-like_N"/>
</dbReference>
<dbReference type="Proteomes" id="UP000732105">
    <property type="component" value="Unassembled WGS sequence"/>
</dbReference>
<dbReference type="SUPFAM" id="SSF48452">
    <property type="entry name" value="TPR-like"/>
    <property type="match status" value="1"/>
</dbReference>
<comment type="caution">
    <text evidence="9">The sequence shown here is derived from an EMBL/GenBank/DDBJ whole genome shotgun (WGS) entry which is preliminary data.</text>
</comment>
<dbReference type="Pfam" id="PF14322">
    <property type="entry name" value="SusD-like_3"/>
    <property type="match status" value="1"/>
</dbReference>
<evidence type="ECO:0000259" key="8">
    <source>
        <dbReference type="Pfam" id="PF14322"/>
    </source>
</evidence>
<dbReference type="CDD" id="cd08977">
    <property type="entry name" value="SusD"/>
    <property type="match status" value="1"/>
</dbReference>
<dbReference type="RefSeq" id="WP_171593993.1">
    <property type="nucleotide sequence ID" value="NZ_RZNH01000003.1"/>
</dbReference>
<feature type="domain" description="RagB/SusD" evidence="7">
    <location>
        <begin position="319"/>
        <end position="470"/>
    </location>
</feature>
<dbReference type="Gene3D" id="1.25.40.390">
    <property type="match status" value="1"/>
</dbReference>